<sequence length="97" mass="10268">MAGIKTLLDTDEGWTAIPRFGFTGTYITGSVERVKTIAVKIVGTALPLAGLAGWTGARRSSGRLAARPDPRTLALQREILDTAAPINIQFSNNRSAG</sequence>
<dbReference type="AlphaFoldDB" id="A0A835RW43"/>
<keyword evidence="2" id="KW-1185">Reference proteome</keyword>
<name>A0A835RW43_VANPL</name>
<accession>A0A835RW43</accession>
<dbReference type="EMBL" id="JADCNL010000001">
    <property type="protein sequence ID" value="KAG0499401.1"/>
    <property type="molecule type" value="Genomic_DNA"/>
</dbReference>
<evidence type="ECO:0000313" key="1">
    <source>
        <dbReference type="EMBL" id="KAG0499401.1"/>
    </source>
</evidence>
<comment type="caution">
    <text evidence="1">The sequence shown here is derived from an EMBL/GenBank/DDBJ whole genome shotgun (WGS) entry which is preliminary data.</text>
</comment>
<dbReference type="Proteomes" id="UP000636800">
    <property type="component" value="Chromosome 1"/>
</dbReference>
<proteinExistence type="predicted"/>
<reference evidence="1 2" key="1">
    <citation type="journal article" date="2020" name="Nat. Food">
        <title>A phased Vanilla planifolia genome enables genetic improvement of flavour and production.</title>
        <authorList>
            <person name="Hasing T."/>
            <person name="Tang H."/>
            <person name="Brym M."/>
            <person name="Khazi F."/>
            <person name="Huang T."/>
            <person name="Chambers A.H."/>
        </authorList>
    </citation>
    <scope>NUCLEOTIDE SEQUENCE [LARGE SCALE GENOMIC DNA]</scope>
    <source>
        <tissue evidence="1">Leaf</tissue>
    </source>
</reference>
<organism evidence="1 2">
    <name type="scientific">Vanilla planifolia</name>
    <name type="common">Vanilla</name>
    <dbReference type="NCBI Taxonomy" id="51239"/>
    <lineage>
        <taxon>Eukaryota</taxon>
        <taxon>Viridiplantae</taxon>
        <taxon>Streptophyta</taxon>
        <taxon>Embryophyta</taxon>
        <taxon>Tracheophyta</taxon>
        <taxon>Spermatophyta</taxon>
        <taxon>Magnoliopsida</taxon>
        <taxon>Liliopsida</taxon>
        <taxon>Asparagales</taxon>
        <taxon>Orchidaceae</taxon>
        <taxon>Vanilloideae</taxon>
        <taxon>Vanilleae</taxon>
        <taxon>Vanilla</taxon>
    </lineage>
</organism>
<dbReference type="OrthoDB" id="2011802at2759"/>
<protein>
    <submittedName>
        <fullName evidence="1">Uncharacterized protein</fullName>
    </submittedName>
</protein>
<evidence type="ECO:0000313" key="2">
    <source>
        <dbReference type="Proteomes" id="UP000636800"/>
    </source>
</evidence>
<gene>
    <name evidence="1" type="ORF">HPP92_004092</name>
</gene>